<organism evidence="1 2">
    <name type="scientific">Candidatus Omnitrophus magneticus</name>
    <dbReference type="NCBI Taxonomy" id="1609969"/>
    <lineage>
        <taxon>Bacteria</taxon>
        <taxon>Pseudomonadati</taxon>
        <taxon>Candidatus Omnitrophota</taxon>
        <taxon>Candidatus Omnitrophus</taxon>
    </lineage>
</organism>
<evidence type="ECO:0000313" key="1">
    <source>
        <dbReference type="EMBL" id="KJJ83692.1"/>
    </source>
</evidence>
<dbReference type="EMBL" id="JYNY01000499">
    <property type="protein sequence ID" value="KJJ83692.1"/>
    <property type="molecule type" value="Genomic_DNA"/>
</dbReference>
<dbReference type="AlphaFoldDB" id="A0A0F0CKE0"/>
<evidence type="ECO:0000313" key="2">
    <source>
        <dbReference type="Proteomes" id="UP000033428"/>
    </source>
</evidence>
<protein>
    <submittedName>
        <fullName evidence="1">Uncharacterized protein</fullName>
    </submittedName>
</protein>
<gene>
    <name evidence="1" type="ORF">OMAG_002439</name>
</gene>
<comment type="caution">
    <text evidence="1">The sequence shown here is derived from an EMBL/GenBank/DDBJ whole genome shotgun (WGS) entry which is preliminary data.</text>
</comment>
<accession>A0A0F0CKE0</accession>
<keyword evidence="2" id="KW-1185">Reference proteome</keyword>
<dbReference type="Proteomes" id="UP000033428">
    <property type="component" value="Unassembled WGS sequence"/>
</dbReference>
<proteinExistence type="predicted"/>
<name>A0A0F0CKE0_9BACT</name>
<reference evidence="1 2" key="1">
    <citation type="submission" date="2015-02" db="EMBL/GenBank/DDBJ databases">
        <title>Single-cell genomics of uncultivated deep-branching MTB reveals a conserved set of magnetosome genes.</title>
        <authorList>
            <person name="Kolinko S."/>
            <person name="Richter M."/>
            <person name="Glockner F.O."/>
            <person name="Brachmann A."/>
            <person name="Schuler D."/>
        </authorList>
    </citation>
    <scope>NUCLEOTIDE SEQUENCE [LARGE SCALE GENOMIC DNA]</scope>
    <source>
        <strain evidence="1">SKK-01</strain>
    </source>
</reference>
<sequence length="70" mass="8286">MWINEGGLVHIFYSFNLFSSWFTFRGYLINLFFLSGFPSCFYCASIERIKVNTVSVYKSRAVYVYKPVLF</sequence>